<keyword evidence="3" id="KW-1185">Reference proteome</keyword>
<dbReference type="OrthoDB" id="5386629at2759"/>
<protein>
    <recommendedName>
        <fullName evidence="1">DUF7587 domain-containing protein</fullName>
    </recommendedName>
</protein>
<evidence type="ECO:0000259" key="1">
    <source>
        <dbReference type="Pfam" id="PF24494"/>
    </source>
</evidence>
<name>A0A8H4W5Y2_9HELO</name>
<evidence type="ECO:0000313" key="2">
    <source>
        <dbReference type="EMBL" id="KAF4632925.1"/>
    </source>
</evidence>
<dbReference type="EMBL" id="JAAMPI010000305">
    <property type="protein sequence ID" value="KAF4632925.1"/>
    <property type="molecule type" value="Genomic_DNA"/>
</dbReference>
<comment type="caution">
    <text evidence="2">The sequence shown here is derived from an EMBL/GenBank/DDBJ whole genome shotgun (WGS) entry which is preliminary data.</text>
</comment>
<dbReference type="AlphaFoldDB" id="A0A8H4W5Y2"/>
<organism evidence="2 3">
    <name type="scientific">Cudoniella acicularis</name>
    <dbReference type="NCBI Taxonomy" id="354080"/>
    <lineage>
        <taxon>Eukaryota</taxon>
        <taxon>Fungi</taxon>
        <taxon>Dikarya</taxon>
        <taxon>Ascomycota</taxon>
        <taxon>Pezizomycotina</taxon>
        <taxon>Leotiomycetes</taxon>
        <taxon>Helotiales</taxon>
        <taxon>Tricladiaceae</taxon>
        <taxon>Cudoniella</taxon>
    </lineage>
</organism>
<dbReference type="InterPro" id="IPR056009">
    <property type="entry name" value="DUF7587"/>
</dbReference>
<feature type="domain" description="DUF7587" evidence="1">
    <location>
        <begin position="48"/>
        <end position="183"/>
    </location>
</feature>
<proteinExistence type="predicted"/>
<dbReference type="Proteomes" id="UP000566819">
    <property type="component" value="Unassembled WGS sequence"/>
</dbReference>
<sequence>MPTEATFEDAFGELDLGDEMCNPYDDATEVIPDMRNSLRQHPADSFQRPISYRVVYSDSSPEPNGNLRSRLYPPPTFETLQISELREYIKKHAILSNLDPTPFLSLTNDLLRALHIAFCTYRDKADVAILLICPWMLTAGSYITCNDLRSKCRLGWKAIYNTEILVWGEVPAKSVICRWPWSEIYRSGLLDLFPSLGKLKPGMRLDDLRCRLRGDFPSFSSTKVASALVYLGMESSHFQIKQVFIFLLGQAVGYSVEKVLGNVEAQFEATLSPVIEEFEQASHELTVSAGEKKLLSYYRNDYATDIQKICPLSDPYSLQADATYKRRWKKLWSARIDDLFCPSFESWWVRREERDLSEWEMQRMMDVDRYGFRNWLSDRIRTHDEL</sequence>
<evidence type="ECO:0000313" key="3">
    <source>
        <dbReference type="Proteomes" id="UP000566819"/>
    </source>
</evidence>
<gene>
    <name evidence="2" type="ORF">G7Y89_g5197</name>
</gene>
<dbReference type="Pfam" id="PF24494">
    <property type="entry name" value="DUF7587"/>
    <property type="match status" value="1"/>
</dbReference>
<reference evidence="2 3" key="1">
    <citation type="submission" date="2020-03" db="EMBL/GenBank/DDBJ databases">
        <title>Draft Genome Sequence of Cudoniella acicularis.</title>
        <authorList>
            <person name="Buettner E."/>
            <person name="Kellner H."/>
        </authorList>
    </citation>
    <scope>NUCLEOTIDE SEQUENCE [LARGE SCALE GENOMIC DNA]</scope>
    <source>
        <strain evidence="2 3">DSM 108380</strain>
    </source>
</reference>
<accession>A0A8H4W5Y2</accession>